<feature type="transmembrane region" description="Helical" evidence="6">
    <location>
        <begin position="329"/>
        <end position="361"/>
    </location>
</feature>
<comment type="similarity">
    <text evidence="2">Belongs to the autoinducer-2 exporter (AI-2E) (TC 2.A.86) family.</text>
</comment>
<feature type="transmembrane region" description="Helical" evidence="6">
    <location>
        <begin position="172"/>
        <end position="197"/>
    </location>
</feature>
<accession>A0A7X0VDS3</accession>
<feature type="transmembrane region" description="Helical" evidence="6">
    <location>
        <begin position="233"/>
        <end position="253"/>
    </location>
</feature>
<evidence type="ECO:0000313" key="7">
    <source>
        <dbReference type="EMBL" id="MBB6669533.1"/>
    </source>
</evidence>
<keyword evidence="4 6" id="KW-1133">Transmembrane helix</keyword>
<name>A0A7X0VDS3_9BACL</name>
<comment type="subcellular location">
    <subcellularLocation>
        <location evidence="1">Membrane</location>
        <topology evidence="1">Multi-pass membrane protein</topology>
    </subcellularLocation>
</comment>
<protein>
    <submittedName>
        <fullName evidence="7">AI-2E family transporter</fullName>
    </submittedName>
</protein>
<evidence type="ECO:0000256" key="4">
    <source>
        <dbReference type="ARBA" id="ARBA00022989"/>
    </source>
</evidence>
<feature type="transmembrane region" description="Helical" evidence="6">
    <location>
        <begin position="43"/>
        <end position="68"/>
    </location>
</feature>
<evidence type="ECO:0000256" key="3">
    <source>
        <dbReference type="ARBA" id="ARBA00022692"/>
    </source>
</evidence>
<feature type="transmembrane region" description="Helical" evidence="6">
    <location>
        <begin position="20"/>
        <end position="37"/>
    </location>
</feature>
<feature type="transmembrane region" description="Helical" evidence="6">
    <location>
        <begin position="89"/>
        <end position="108"/>
    </location>
</feature>
<keyword evidence="8" id="KW-1185">Reference proteome</keyword>
<organism evidence="7 8">
    <name type="scientific">Cohnella nanjingensis</name>
    <dbReference type="NCBI Taxonomy" id="1387779"/>
    <lineage>
        <taxon>Bacteria</taxon>
        <taxon>Bacillati</taxon>
        <taxon>Bacillota</taxon>
        <taxon>Bacilli</taxon>
        <taxon>Bacillales</taxon>
        <taxon>Paenibacillaceae</taxon>
        <taxon>Cohnella</taxon>
    </lineage>
</organism>
<comment type="caution">
    <text evidence="7">The sequence shown here is derived from an EMBL/GenBank/DDBJ whole genome shotgun (WGS) entry which is preliminary data.</text>
</comment>
<dbReference type="RefSeq" id="WP_185140935.1">
    <property type="nucleotide sequence ID" value="NZ_JACJVP010000001.1"/>
</dbReference>
<gene>
    <name evidence="7" type="ORF">H7C19_02410</name>
</gene>
<evidence type="ECO:0000256" key="1">
    <source>
        <dbReference type="ARBA" id="ARBA00004141"/>
    </source>
</evidence>
<dbReference type="Proteomes" id="UP000547209">
    <property type="component" value="Unassembled WGS sequence"/>
</dbReference>
<dbReference type="AlphaFoldDB" id="A0A7X0VDS3"/>
<proteinExistence type="inferred from homology"/>
<feature type="transmembrane region" description="Helical" evidence="6">
    <location>
        <begin position="285"/>
        <end position="309"/>
    </location>
</feature>
<dbReference type="InterPro" id="IPR002549">
    <property type="entry name" value="AI-2E-like"/>
</dbReference>
<feature type="transmembrane region" description="Helical" evidence="6">
    <location>
        <begin position="259"/>
        <end position="278"/>
    </location>
</feature>
<evidence type="ECO:0000313" key="8">
    <source>
        <dbReference type="Proteomes" id="UP000547209"/>
    </source>
</evidence>
<dbReference type="PANTHER" id="PTHR21716">
    <property type="entry name" value="TRANSMEMBRANE PROTEIN"/>
    <property type="match status" value="1"/>
</dbReference>
<keyword evidence="5 6" id="KW-0472">Membrane</keyword>
<evidence type="ECO:0000256" key="6">
    <source>
        <dbReference type="SAM" id="Phobius"/>
    </source>
</evidence>
<sequence>MPSSRMWPERLKSLMFNHRFVSFLLILLLIGVNIMVLNKIAFIFHPIAVLLKTVFLPIVLTVVVYYLLNPIVEFLEKRRVKRVYSILALYLLIIGIITLIVVAVVPLLREQIKSLIEHFPDYSVLVQLRFEEWIGSDFFNQLQQSLGFDTTHLTNEVSARVTSFLNNAWTSLGGVVGAITETVVAIITVPFILFYLLKDRRKLAPFVLDFLPPTFRPRSFRVMLEINDQISSYIRGQIIVSFCIGFLLYIGYLVIGLDYALVLAVTAACTSIVPYLGPAIAITPALVVAAVTSPIMLLKMIVIWTIVQLVEGKFISPQIMGKTMRIHPITIIFVILTAGHLFGVIGIILAVPGYAVLKVFATHLFRWFKRRSGMYAEPAEEVSP</sequence>
<reference evidence="7 8" key="1">
    <citation type="submission" date="2020-08" db="EMBL/GenBank/DDBJ databases">
        <title>Cohnella phylogeny.</title>
        <authorList>
            <person name="Dunlap C."/>
        </authorList>
    </citation>
    <scope>NUCLEOTIDE SEQUENCE [LARGE SCALE GENOMIC DNA]</scope>
    <source>
        <strain evidence="7 8">DSM 28246</strain>
    </source>
</reference>
<dbReference type="PANTHER" id="PTHR21716:SF69">
    <property type="entry name" value="TRANSPORT PROTEIN YUBA-RELATED"/>
    <property type="match status" value="1"/>
</dbReference>
<evidence type="ECO:0000256" key="5">
    <source>
        <dbReference type="ARBA" id="ARBA00023136"/>
    </source>
</evidence>
<dbReference type="EMBL" id="JACJVP010000001">
    <property type="protein sequence ID" value="MBB6669533.1"/>
    <property type="molecule type" value="Genomic_DNA"/>
</dbReference>
<dbReference type="GO" id="GO:0055085">
    <property type="term" value="P:transmembrane transport"/>
    <property type="evidence" value="ECO:0007669"/>
    <property type="project" value="TreeGrafter"/>
</dbReference>
<dbReference type="Pfam" id="PF01594">
    <property type="entry name" value="AI-2E_transport"/>
    <property type="match status" value="1"/>
</dbReference>
<keyword evidence="3 6" id="KW-0812">Transmembrane</keyword>
<evidence type="ECO:0000256" key="2">
    <source>
        <dbReference type="ARBA" id="ARBA00009773"/>
    </source>
</evidence>
<dbReference type="GO" id="GO:0016020">
    <property type="term" value="C:membrane"/>
    <property type="evidence" value="ECO:0007669"/>
    <property type="project" value="UniProtKB-SubCell"/>
</dbReference>